<dbReference type="GO" id="GO:0005737">
    <property type="term" value="C:cytoplasm"/>
    <property type="evidence" value="ECO:0007669"/>
    <property type="project" value="GOC"/>
</dbReference>
<dbReference type="Pfam" id="PF20666">
    <property type="entry name" value="ZW10_C"/>
    <property type="match status" value="1"/>
</dbReference>
<evidence type="ECO:0000313" key="4">
    <source>
        <dbReference type="EMBL" id="PWZ03528.1"/>
    </source>
</evidence>
<feature type="compositionally biased region" description="Polar residues" evidence="1">
    <location>
        <begin position="608"/>
        <end position="630"/>
    </location>
</feature>
<feature type="compositionally biased region" description="Polar residues" evidence="1">
    <location>
        <begin position="574"/>
        <end position="589"/>
    </location>
</feature>
<evidence type="ECO:0000256" key="1">
    <source>
        <dbReference type="SAM" id="MobiDB-lite"/>
    </source>
</evidence>
<dbReference type="EMBL" id="KZ819188">
    <property type="protein sequence ID" value="PWZ03528.1"/>
    <property type="molecule type" value="Genomic_DNA"/>
</dbReference>
<dbReference type="STRING" id="1882483.A0A317Y046"/>
<dbReference type="GO" id="GO:1990423">
    <property type="term" value="C:RZZ complex"/>
    <property type="evidence" value="ECO:0007669"/>
    <property type="project" value="TreeGrafter"/>
</dbReference>
<evidence type="ECO:0000259" key="2">
    <source>
        <dbReference type="Pfam" id="PF20666"/>
    </source>
</evidence>
<feature type="region of interest" description="Disordered" evidence="1">
    <location>
        <begin position="209"/>
        <end position="251"/>
    </location>
</feature>
<feature type="compositionally biased region" description="Polar residues" evidence="1">
    <location>
        <begin position="218"/>
        <end position="236"/>
    </location>
</feature>
<dbReference type="AlphaFoldDB" id="A0A317Y046"/>
<keyword evidence="5" id="KW-1185">Reference proteome</keyword>
<gene>
    <name evidence="4" type="ORF">BCV70DRAFT_18802</name>
</gene>
<feature type="region of interest" description="Disordered" evidence="1">
    <location>
        <begin position="483"/>
        <end position="509"/>
    </location>
</feature>
<dbReference type="Gene3D" id="1.10.357.150">
    <property type="match status" value="1"/>
</dbReference>
<proteinExistence type="predicted"/>
<organism evidence="4 5">
    <name type="scientific">Testicularia cyperi</name>
    <dbReference type="NCBI Taxonomy" id="1882483"/>
    <lineage>
        <taxon>Eukaryota</taxon>
        <taxon>Fungi</taxon>
        <taxon>Dikarya</taxon>
        <taxon>Basidiomycota</taxon>
        <taxon>Ustilaginomycotina</taxon>
        <taxon>Ustilaginomycetes</taxon>
        <taxon>Ustilaginales</taxon>
        <taxon>Anthracoideaceae</taxon>
        <taxon>Testicularia</taxon>
    </lineage>
</organism>
<reference evidence="4 5" key="1">
    <citation type="journal article" date="2018" name="Mol. Biol. Evol.">
        <title>Broad Genomic Sampling Reveals a Smut Pathogenic Ancestry of the Fungal Clade Ustilaginomycotina.</title>
        <authorList>
            <person name="Kijpornyongpan T."/>
            <person name="Mondo S.J."/>
            <person name="Barry K."/>
            <person name="Sandor L."/>
            <person name="Lee J."/>
            <person name="Lipzen A."/>
            <person name="Pangilinan J."/>
            <person name="LaButti K."/>
            <person name="Hainaut M."/>
            <person name="Henrissat B."/>
            <person name="Grigoriev I.V."/>
            <person name="Spatafora J.W."/>
            <person name="Aime M.C."/>
        </authorList>
    </citation>
    <scope>NUCLEOTIDE SEQUENCE [LARGE SCALE GENOMIC DNA]</scope>
    <source>
        <strain evidence="4 5">MCA 3645</strain>
    </source>
</reference>
<dbReference type="PANTHER" id="PTHR12205:SF0">
    <property type="entry name" value="CENTROMERE_KINETOCHORE PROTEIN ZW10 HOMOLOG"/>
    <property type="match status" value="1"/>
</dbReference>
<feature type="region of interest" description="Disordered" evidence="1">
    <location>
        <begin position="297"/>
        <end position="349"/>
    </location>
</feature>
<feature type="compositionally biased region" description="Acidic residues" evidence="1">
    <location>
        <begin position="647"/>
        <end position="668"/>
    </location>
</feature>
<feature type="compositionally biased region" description="Low complexity" evidence="1">
    <location>
        <begin position="322"/>
        <end position="345"/>
    </location>
</feature>
<dbReference type="InterPro" id="IPR055148">
    <property type="entry name" value="ZW10_C_2"/>
</dbReference>
<dbReference type="InterPro" id="IPR046362">
    <property type="entry name" value="Zw10/DSL1_C_sf"/>
</dbReference>
<feature type="domain" description="Centromere/kinetochore protein zw10 C-terminal" evidence="2">
    <location>
        <begin position="769"/>
        <end position="909"/>
    </location>
</feature>
<evidence type="ECO:0000313" key="5">
    <source>
        <dbReference type="Proteomes" id="UP000246740"/>
    </source>
</evidence>
<dbReference type="OrthoDB" id="534815at2759"/>
<accession>A0A317Y046</accession>
<dbReference type="Pfam" id="PF22766">
    <property type="entry name" value="ZW10_C2"/>
    <property type="match status" value="1"/>
</dbReference>
<feature type="domain" description="ZW10 C-terminal helical" evidence="3">
    <location>
        <begin position="932"/>
        <end position="1077"/>
    </location>
</feature>
<dbReference type="GO" id="GO:0006888">
    <property type="term" value="P:endoplasmic reticulum to Golgi vesicle-mediated transport"/>
    <property type="evidence" value="ECO:0007669"/>
    <property type="project" value="TreeGrafter"/>
</dbReference>
<evidence type="ECO:0008006" key="6">
    <source>
        <dbReference type="Google" id="ProtNLM"/>
    </source>
</evidence>
<evidence type="ECO:0000259" key="3">
    <source>
        <dbReference type="Pfam" id="PF22766"/>
    </source>
</evidence>
<sequence>MATSAVGRTGGISDQHPFSADGFLRSISADSSISYGNPDHPSAPSYSVSTAPVLPISAKVALIDAQIDNLELQIRKTITSQRDQLRQRVRSAHTVDRSLNQLWQSMCQTSSRLVALSPSLELVAFDYHQALVESSKQELLTEVLSDLLIATGLLERLETQLHRGDLEALQLDLLRKDDALRPLLSRATLRSLPAVAELHHRFVHLEKQLEEQRRPQRSTEASLPTLPTDSSFQGTNEKGAMARPQLGDDTETLSKTNARAEILDEARQIIISRGPHGGWQEVQIEIEMTLPGIVEPMPSDYAKQPPVESRRAGLLDVSPQVSSPRSSTPLTRNSSLTRSSSNSSNHVVSRANRAKLGARLLRPQDQLGSGPFNEEDVAADDAGWDLDDDLVDLDCAPPSQLPSIAMQPSISTSSSRSASLAIQRLDDDGEDAWGLTEDAPSQTNNVFAEAASSHTARILSPPQRIGEMPSSGVATTSDKDETYDAWGLSDDEPAHSSLQAGTTSGPGLLKDSVEQLNTIMHSSAMPHTVAETGHDDEHAWGLTQASQHPALSLHEISSSISSEQTSLPPHHDQVTVSQGSVSTEPTLAPSSPKEEAAWELEEEEFAPRTSNSDTFLTGTTVAQLSESAVSSAPFEPHQGGEAKHGPDEDEANGEDDAWGLDDEAEEEPALPSASARNISEAQSGHVKTIRSSSPAPRSLRVDGAFATSNSATHHQAPSASAVGAPRAARDASVTVSQIPVTALKATQEALLAAPETRGMEAVHSKRVSKVTISQRSVGLLKLAERTLKRRNPAETGDDLRACGQLAPDVAVATVIDIFELHRSLMPVAHGEVLRDVPSLAMQFFNDCEYLARELMQLTGHSAGGARVITEAQPLDSEDLQKLEDEANLTRSLGQRWFEAQLTAQSKILLDTLMDADGFARTFDESRYQRCERCIIQVVQTLEQLGKAWHPILASSHFCPAMGRLVDLVFQKVLHDVLDLEDIGETESEKLASMIKTLGGLESIFMDEQTQQSSAPLYVPSWFKTSYLIEILTGSLVDIEFLAFEARALVDYSRRELTRLVKALFADTSNRSRLLQKIDSAPPEALAR</sequence>
<name>A0A317Y046_9BASI</name>
<protein>
    <recommendedName>
        <fullName evidence="6">Retrograde transport protein Dsl1 C-terminal domain-containing protein</fullName>
    </recommendedName>
</protein>
<dbReference type="PANTHER" id="PTHR12205">
    <property type="entry name" value="CENTROMERE/KINETOCHORE PROTEIN ZW10"/>
    <property type="match status" value="1"/>
</dbReference>
<feature type="compositionally biased region" description="Polar residues" evidence="1">
    <location>
        <begin position="496"/>
        <end position="505"/>
    </location>
</feature>
<dbReference type="InterPro" id="IPR048343">
    <property type="entry name" value="ZW10_C"/>
</dbReference>
<dbReference type="InParanoid" id="A0A317Y046"/>
<feature type="region of interest" description="Disordered" evidence="1">
    <location>
        <begin position="557"/>
        <end position="700"/>
    </location>
</feature>
<dbReference type="GO" id="GO:0007094">
    <property type="term" value="P:mitotic spindle assembly checkpoint signaling"/>
    <property type="evidence" value="ECO:0007669"/>
    <property type="project" value="TreeGrafter"/>
</dbReference>
<dbReference type="Proteomes" id="UP000246740">
    <property type="component" value="Unassembled WGS sequence"/>
</dbReference>